<proteinExistence type="inferred from homology"/>
<dbReference type="PROSITE" id="PS51625">
    <property type="entry name" value="SAM_MT_TRMB"/>
    <property type="match status" value="1"/>
</dbReference>
<evidence type="ECO:0000256" key="5">
    <source>
        <dbReference type="ARBA" id="ARBA00022691"/>
    </source>
</evidence>
<protein>
    <recommendedName>
        <fullName evidence="7">tRNA (guanine-N(7)-)-methyltransferase</fullName>
        <ecNumber evidence="7">2.1.1.33</ecNumber>
    </recommendedName>
    <alternativeName>
        <fullName evidence="7">tRNA (guanine(46)-N(7))-methyltransferase</fullName>
    </alternativeName>
    <alternativeName>
        <fullName evidence="7">tRNA(m7G46)-methyltransferase</fullName>
    </alternativeName>
</protein>
<comment type="caution">
    <text evidence="8">The sequence shown here is derived from an EMBL/GenBank/DDBJ whole genome shotgun (WGS) entry which is preliminary data.</text>
</comment>
<name>B9XC28_PEDPL</name>
<comment type="catalytic activity">
    <reaction evidence="1 7">
        <text>guanosine(46) in tRNA + S-adenosyl-L-methionine = N(7)-methylguanosine(46) in tRNA + S-adenosyl-L-homocysteine</text>
        <dbReference type="Rhea" id="RHEA:42708"/>
        <dbReference type="Rhea" id="RHEA-COMP:10188"/>
        <dbReference type="Rhea" id="RHEA-COMP:10189"/>
        <dbReference type="ChEBI" id="CHEBI:57856"/>
        <dbReference type="ChEBI" id="CHEBI:59789"/>
        <dbReference type="ChEBI" id="CHEBI:74269"/>
        <dbReference type="ChEBI" id="CHEBI:74480"/>
        <dbReference type="EC" id="2.1.1.33"/>
    </reaction>
</comment>
<dbReference type="EMBL" id="ABOX02000004">
    <property type="protein sequence ID" value="EEF62496.1"/>
    <property type="molecule type" value="Genomic_DNA"/>
</dbReference>
<dbReference type="OrthoDB" id="9802090at2"/>
<dbReference type="Gene3D" id="3.40.50.150">
    <property type="entry name" value="Vaccinia Virus protein VP39"/>
    <property type="match status" value="1"/>
</dbReference>
<keyword evidence="5 7" id="KW-0949">S-adenosyl-L-methionine</keyword>
<evidence type="ECO:0000256" key="2">
    <source>
        <dbReference type="ARBA" id="ARBA00003015"/>
    </source>
</evidence>
<dbReference type="UniPathway" id="UPA00989"/>
<evidence type="ECO:0000256" key="7">
    <source>
        <dbReference type="HAMAP-Rule" id="MF_01057"/>
    </source>
</evidence>
<reference evidence="8 9" key="1">
    <citation type="journal article" date="2011" name="J. Bacteriol.">
        <title>Genome sequence of 'Pedosphaera parvula' Ellin514, an aerobic Verrucomicrobial isolate from pasture soil.</title>
        <authorList>
            <person name="Kant R."/>
            <person name="van Passel M.W."/>
            <person name="Sangwan P."/>
            <person name="Palva A."/>
            <person name="Lucas S."/>
            <person name="Copeland A."/>
            <person name="Lapidus A."/>
            <person name="Glavina Del Rio T."/>
            <person name="Dalin E."/>
            <person name="Tice H."/>
            <person name="Bruce D."/>
            <person name="Goodwin L."/>
            <person name="Pitluck S."/>
            <person name="Chertkov O."/>
            <person name="Larimer F.W."/>
            <person name="Land M.L."/>
            <person name="Hauser L."/>
            <person name="Brettin T.S."/>
            <person name="Detter J.C."/>
            <person name="Han S."/>
            <person name="de Vos W.M."/>
            <person name="Janssen P.H."/>
            <person name="Smidt H."/>
        </authorList>
    </citation>
    <scope>NUCLEOTIDE SEQUENCE [LARGE SCALE GENOMIC DNA]</scope>
    <source>
        <strain evidence="8 9">Ellin514</strain>
    </source>
</reference>
<dbReference type="GO" id="GO:0008176">
    <property type="term" value="F:tRNA (guanine(46)-N7)-methyltransferase activity"/>
    <property type="evidence" value="ECO:0007669"/>
    <property type="project" value="UniProtKB-UniRule"/>
</dbReference>
<dbReference type="SUPFAM" id="SSF53335">
    <property type="entry name" value="S-adenosyl-L-methionine-dependent methyltransferases"/>
    <property type="match status" value="1"/>
</dbReference>
<gene>
    <name evidence="7" type="primary">trmB</name>
    <name evidence="8" type="ORF">Cflav_PD5131</name>
</gene>
<dbReference type="PANTHER" id="PTHR23417:SF14">
    <property type="entry name" value="PENTACOTRIPEPTIDE-REPEAT REGION OF PRORP DOMAIN-CONTAINING PROTEIN"/>
    <property type="match status" value="1"/>
</dbReference>
<evidence type="ECO:0000256" key="1">
    <source>
        <dbReference type="ARBA" id="ARBA00000142"/>
    </source>
</evidence>
<comment type="function">
    <text evidence="2 7">Catalyzes the formation of N(7)-methylguanine at position 46 (m7G46) in tRNA.</text>
</comment>
<evidence type="ECO:0000256" key="3">
    <source>
        <dbReference type="ARBA" id="ARBA00022603"/>
    </source>
</evidence>
<dbReference type="InterPro" id="IPR055361">
    <property type="entry name" value="tRNA_methyltr_TrmB_bact"/>
</dbReference>
<dbReference type="STRING" id="320771.Cflav_PD5131"/>
<sequence>MQQEMTAAKPAAEPNLILKLNSIVERLDPIRLFPNSQPLEVELGSGDGSFLINYARLHPEHNFLGVERLLGRLRKVDRKGRRAGLMNLRGLRIESAYFLEYLLPTASVNALHIYFPDPWPKRKHRKNRLINERFTELARQVLIPGGVVYLRTDDRDYFEQMITVFAANAAFRPVETPDELSAVVTDFERTFHSRGVNTLRAAYSRAE</sequence>
<evidence type="ECO:0000256" key="6">
    <source>
        <dbReference type="ARBA" id="ARBA00022694"/>
    </source>
</evidence>
<comment type="similarity">
    <text evidence="7">Belongs to the class I-like SAM-binding methyltransferase superfamily. TrmB family.</text>
</comment>
<evidence type="ECO:0000256" key="4">
    <source>
        <dbReference type="ARBA" id="ARBA00022679"/>
    </source>
</evidence>
<dbReference type="PANTHER" id="PTHR23417">
    <property type="entry name" value="3-DEOXY-D-MANNO-OCTULOSONIC-ACID TRANSFERASE/TRNA GUANINE-N 7 - -METHYLTRANSFERASE"/>
    <property type="match status" value="1"/>
</dbReference>
<feature type="binding site" evidence="7">
    <location>
        <begin position="185"/>
        <end position="188"/>
    </location>
    <ligand>
        <name>substrate</name>
    </ligand>
</feature>
<dbReference type="RefSeq" id="WP_007413376.1">
    <property type="nucleotide sequence ID" value="NZ_ABOX02000004.1"/>
</dbReference>
<feature type="binding site" evidence="7">
    <location>
        <position position="42"/>
    </location>
    <ligand>
        <name>S-adenosyl-L-methionine</name>
        <dbReference type="ChEBI" id="CHEBI:59789"/>
    </ligand>
</feature>
<feature type="binding site" evidence="7">
    <location>
        <position position="67"/>
    </location>
    <ligand>
        <name>S-adenosyl-L-methionine</name>
        <dbReference type="ChEBI" id="CHEBI:59789"/>
    </ligand>
</feature>
<organism evidence="8 9">
    <name type="scientific">Pedosphaera parvula (strain Ellin514)</name>
    <dbReference type="NCBI Taxonomy" id="320771"/>
    <lineage>
        <taxon>Bacteria</taxon>
        <taxon>Pseudomonadati</taxon>
        <taxon>Verrucomicrobiota</taxon>
        <taxon>Pedosphaerae</taxon>
        <taxon>Pedosphaerales</taxon>
        <taxon>Pedosphaeraceae</taxon>
        <taxon>Pedosphaera</taxon>
    </lineage>
</organism>
<dbReference type="InterPro" id="IPR003358">
    <property type="entry name" value="tRNA_(Gua-N-7)_MeTrfase_Trmb"/>
</dbReference>
<dbReference type="NCBIfam" id="TIGR00091">
    <property type="entry name" value="tRNA (guanosine(46)-N7)-methyltransferase TrmB"/>
    <property type="match status" value="1"/>
</dbReference>
<dbReference type="Pfam" id="PF02390">
    <property type="entry name" value="Methyltransf_4"/>
    <property type="match status" value="1"/>
</dbReference>
<dbReference type="Proteomes" id="UP000003688">
    <property type="component" value="Unassembled WGS sequence"/>
</dbReference>
<feature type="binding site" evidence="7">
    <location>
        <position position="94"/>
    </location>
    <ligand>
        <name>S-adenosyl-L-methionine</name>
        <dbReference type="ChEBI" id="CHEBI:59789"/>
    </ligand>
</feature>
<keyword evidence="3 7" id="KW-0489">Methyltransferase</keyword>
<keyword evidence="4 7" id="KW-0808">Transferase</keyword>
<keyword evidence="6 7" id="KW-0819">tRNA processing</keyword>
<feature type="binding site" evidence="7">
    <location>
        <position position="153"/>
    </location>
    <ligand>
        <name>substrate</name>
    </ligand>
</feature>
<comment type="pathway">
    <text evidence="7">tRNA modification; N(7)-methylguanine-tRNA biosynthesis.</text>
</comment>
<evidence type="ECO:0000313" key="9">
    <source>
        <dbReference type="Proteomes" id="UP000003688"/>
    </source>
</evidence>
<comment type="caution">
    <text evidence="7">Lacks conserved residue(s) required for the propagation of feature annotation.</text>
</comment>
<evidence type="ECO:0000313" key="8">
    <source>
        <dbReference type="EMBL" id="EEF62496.1"/>
    </source>
</evidence>
<dbReference type="AlphaFoldDB" id="B9XC28"/>
<feature type="binding site" evidence="7">
    <location>
        <position position="121"/>
    </location>
    <ligand>
        <name>substrate</name>
    </ligand>
</feature>
<keyword evidence="9" id="KW-1185">Reference proteome</keyword>
<feature type="binding site" evidence="7">
    <location>
        <position position="117"/>
    </location>
    <ligand>
        <name>S-adenosyl-L-methionine</name>
        <dbReference type="ChEBI" id="CHEBI:59789"/>
    </ligand>
</feature>
<dbReference type="GO" id="GO:0043527">
    <property type="term" value="C:tRNA methyltransferase complex"/>
    <property type="evidence" value="ECO:0007669"/>
    <property type="project" value="TreeGrafter"/>
</dbReference>
<dbReference type="HAMAP" id="MF_01057">
    <property type="entry name" value="tRNA_methyltr_TrmB"/>
    <property type="match status" value="1"/>
</dbReference>
<dbReference type="InterPro" id="IPR029063">
    <property type="entry name" value="SAM-dependent_MTases_sf"/>
</dbReference>
<dbReference type="EC" id="2.1.1.33" evidence="7"/>
<accession>B9XC28</accession>